<dbReference type="AlphaFoldDB" id="A0AAE1ALB2"/>
<dbReference type="EMBL" id="JAWDGP010001626">
    <property type="protein sequence ID" value="KAK3789877.1"/>
    <property type="molecule type" value="Genomic_DNA"/>
</dbReference>
<dbReference type="Proteomes" id="UP001283361">
    <property type="component" value="Unassembled WGS sequence"/>
</dbReference>
<evidence type="ECO:0000256" key="1">
    <source>
        <dbReference type="SAM" id="MobiDB-lite"/>
    </source>
</evidence>
<feature type="region of interest" description="Disordered" evidence="1">
    <location>
        <begin position="1"/>
        <end position="75"/>
    </location>
</feature>
<sequence>MYRDAENNEIKKKPPREPTPTPRGSSIPTPTQTSHKSTYWPEAHRPPAEEEHAGGSRAHHTRSGIHGAGDENRKTFLGTVMAEDALQE</sequence>
<reference evidence="2" key="1">
    <citation type="journal article" date="2023" name="G3 (Bethesda)">
        <title>A reference genome for the long-term kleptoplast-retaining sea slug Elysia crispata morphotype clarki.</title>
        <authorList>
            <person name="Eastman K.E."/>
            <person name="Pendleton A.L."/>
            <person name="Shaikh M.A."/>
            <person name="Suttiyut T."/>
            <person name="Ogas R."/>
            <person name="Tomko P."/>
            <person name="Gavelis G."/>
            <person name="Widhalm J.R."/>
            <person name="Wisecaver J.H."/>
        </authorList>
    </citation>
    <scope>NUCLEOTIDE SEQUENCE</scope>
    <source>
        <strain evidence="2">ECLA1</strain>
    </source>
</reference>
<feature type="compositionally biased region" description="Basic and acidic residues" evidence="1">
    <location>
        <begin position="1"/>
        <end position="16"/>
    </location>
</feature>
<name>A0AAE1ALB2_9GAST</name>
<feature type="compositionally biased region" description="Basic and acidic residues" evidence="1">
    <location>
        <begin position="42"/>
        <end position="54"/>
    </location>
</feature>
<evidence type="ECO:0000313" key="2">
    <source>
        <dbReference type="EMBL" id="KAK3789877.1"/>
    </source>
</evidence>
<protein>
    <submittedName>
        <fullName evidence="2">Uncharacterized protein</fullName>
    </submittedName>
</protein>
<feature type="compositionally biased region" description="Polar residues" evidence="1">
    <location>
        <begin position="24"/>
        <end position="37"/>
    </location>
</feature>
<comment type="caution">
    <text evidence="2">The sequence shown here is derived from an EMBL/GenBank/DDBJ whole genome shotgun (WGS) entry which is preliminary data.</text>
</comment>
<keyword evidence="3" id="KW-1185">Reference proteome</keyword>
<evidence type="ECO:0000313" key="3">
    <source>
        <dbReference type="Proteomes" id="UP001283361"/>
    </source>
</evidence>
<proteinExistence type="predicted"/>
<accession>A0AAE1ALB2</accession>
<gene>
    <name evidence="2" type="ORF">RRG08_060430</name>
</gene>
<organism evidence="2 3">
    <name type="scientific">Elysia crispata</name>
    <name type="common">lettuce slug</name>
    <dbReference type="NCBI Taxonomy" id="231223"/>
    <lineage>
        <taxon>Eukaryota</taxon>
        <taxon>Metazoa</taxon>
        <taxon>Spiralia</taxon>
        <taxon>Lophotrochozoa</taxon>
        <taxon>Mollusca</taxon>
        <taxon>Gastropoda</taxon>
        <taxon>Heterobranchia</taxon>
        <taxon>Euthyneura</taxon>
        <taxon>Panpulmonata</taxon>
        <taxon>Sacoglossa</taxon>
        <taxon>Placobranchoidea</taxon>
        <taxon>Plakobranchidae</taxon>
        <taxon>Elysia</taxon>
    </lineage>
</organism>